<dbReference type="EMBL" id="OE002060">
    <property type="protein sequence ID" value="CAD7458074.1"/>
    <property type="molecule type" value="Genomic_DNA"/>
</dbReference>
<sequence length="196" mass="21486">MNQCRKVTLIGSVPTLARRESGKTTLSTLDQDLNLDLPVIGSLVYCESSALNHAATEVSNGVRGMSEKGWTCGAGVKQAAHQCLHKETYGRSRYFSIQVAPHEADRGCHVVSTTRPTAGAAISLFTTVRRPCWDCVVLDRFKNDFPRSRSSTVRTHSPISVKVDDVASMSSYLVSFHLLRLLPTSGESSRRFLSTI</sequence>
<accession>A0A7R9NVT3</accession>
<organism evidence="1">
    <name type="scientific">Timema tahoe</name>
    <dbReference type="NCBI Taxonomy" id="61484"/>
    <lineage>
        <taxon>Eukaryota</taxon>
        <taxon>Metazoa</taxon>
        <taxon>Ecdysozoa</taxon>
        <taxon>Arthropoda</taxon>
        <taxon>Hexapoda</taxon>
        <taxon>Insecta</taxon>
        <taxon>Pterygota</taxon>
        <taxon>Neoptera</taxon>
        <taxon>Polyneoptera</taxon>
        <taxon>Phasmatodea</taxon>
        <taxon>Timematodea</taxon>
        <taxon>Timematoidea</taxon>
        <taxon>Timematidae</taxon>
        <taxon>Timema</taxon>
    </lineage>
</organism>
<protein>
    <submittedName>
        <fullName evidence="1">Uncharacterized protein</fullName>
    </submittedName>
</protein>
<evidence type="ECO:0000313" key="1">
    <source>
        <dbReference type="EMBL" id="CAD7458074.1"/>
    </source>
</evidence>
<gene>
    <name evidence="1" type="ORF">TTEB3V08_LOCUS6060</name>
</gene>
<reference evidence="1" key="1">
    <citation type="submission" date="2020-11" db="EMBL/GenBank/DDBJ databases">
        <authorList>
            <person name="Tran Van P."/>
        </authorList>
    </citation>
    <scope>NUCLEOTIDE SEQUENCE</scope>
</reference>
<proteinExistence type="predicted"/>
<name>A0A7R9NVT3_9NEOP</name>
<dbReference type="AlphaFoldDB" id="A0A7R9NVT3"/>